<dbReference type="InterPro" id="IPR014001">
    <property type="entry name" value="Helicase_ATP-bd"/>
</dbReference>
<dbReference type="InterPro" id="IPR005580">
    <property type="entry name" value="DbpA/CsdA_RNA-bd_dom"/>
</dbReference>
<feature type="domain" description="Helicase C-terminal" evidence="7">
    <location>
        <begin position="217"/>
        <end position="365"/>
    </location>
</feature>
<protein>
    <submittedName>
        <fullName evidence="8">ATP-independent RNA helicase dbpA</fullName>
        <ecNumber evidence="8">3.6.4.13</ecNumber>
    </submittedName>
</protein>
<dbReference type="GO" id="GO:0016787">
    <property type="term" value="F:hydrolase activity"/>
    <property type="evidence" value="ECO:0007669"/>
    <property type="project" value="UniProtKB-KW"/>
</dbReference>
<dbReference type="PROSITE" id="PS51194">
    <property type="entry name" value="HELICASE_CTER"/>
    <property type="match status" value="1"/>
</dbReference>
<evidence type="ECO:0000256" key="4">
    <source>
        <dbReference type="ARBA" id="ARBA00022840"/>
    </source>
</evidence>
<dbReference type="GO" id="GO:0003676">
    <property type="term" value="F:nucleic acid binding"/>
    <property type="evidence" value="ECO:0007669"/>
    <property type="project" value="InterPro"/>
</dbReference>
<proteinExistence type="inferred from homology"/>
<dbReference type="InterPro" id="IPR027417">
    <property type="entry name" value="P-loop_NTPase"/>
</dbReference>
<keyword evidence="4" id="KW-0067">ATP-binding</keyword>
<dbReference type="Pfam" id="PF03880">
    <property type="entry name" value="DbpA"/>
    <property type="match status" value="1"/>
</dbReference>
<dbReference type="CDD" id="cd00268">
    <property type="entry name" value="DEADc"/>
    <property type="match status" value="1"/>
</dbReference>
<dbReference type="PROSITE" id="PS51192">
    <property type="entry name" value="HELICASE_ATP_BIND_1"/>
    <property type="match status" value="1"/>
</dbReference>
<dbReference type="Pfam" id="PF00271">
    <property type="entry name" value="Helicase_C"/>
    <property type="match status" value="1"/>
</dbReference>
<reference evidence="8 9" key="1">
    <citation type="submission" date="2018-06" db="EMBL/GenBank/DDBJ databases">
        <authorList>
            <consortium name="Pathogen Informatics"/>
            <person name="Doyle S."/>
        </authorList>
    </citation>
    <scope>NUCLEOTIDE SEQUENCE [LARGE SCALE GENOMIC DNA]</scope>
    <source>
        <strain evidence="8 9">NCTC13063</strain>
    </source>
</reference>
<dbReference type="CDD" id="cd18787">
    <property type="entry name" value="SF2_C_DEAD"/>
    <property type="match status" value="1"/>
</dbReference>
<name>A0AAQ1ZLD8_9BACT</name>
<organism evidence="8 9">
    <name type="scientific">Segatella buccae</name>
    <dbReference type="NCBI Taxonomy" id="28126"/>
    <lineage>
        <taxon>Bacteria</taxon>
        <taxon>Pseudomonadati</taxon>
        <taxon>Bacteroidota</taxon>
        <taxon>Bacteroidia</taxon>
        <taxon>Bacteroidales</taxon>
        <taxon>Prevotellaceae</taxon>
        <taxon>Segatella</taxon>
    </lineage>
</organism>
<dbReference type="InterPro" id="IPR011545">
    <property type="entry name" value="DEAD/DEAH_box_helicase_dom"/>
</dbReference>
<dbReference type="SMART" id="SM00487">
    <property type="entry name" value="DEXDc"/>
    <property type="match status" value="1"/>
</dbReference>
<accession>A0AAQ1ZLD8</accession>
<gene>
    <name evidence="8" type="primary">dbpA</name>
    <name evidence="8" type="ORF">NCTC13063_02337</name>
</gene>
<dbReference type="SMART" id="SM00490">
    <property type="entry name" value="HELICc"/>
    <property type="match status" value="1"/>
</dbReference>
<evidence type="ECO:0000256" key="2">
    <source>
        <dbReference type="ARBA" id="ARBA00022801"/>
    </source>
</evidence>
<dbReference type="SUPFAM" id="SSF52540">
    <property type="entry name" value="P-loop containing nucleoside triphosphate hydrolases"/>
    <property type="match status" value="1"/>
</dbReference>
<dbReference type="GO" id="GO:0003724">
    <property type="term" value="F:RNA helicase activity"/>
    <property type="evidence" value="ECO:0007669"/>
    <property type="project" value="UniProtKB-EC"/>
</dbReference>
<dbReference type="Proteomes" id="UP000255283">
    <property type="component" value="Unassembled WGS sequence"/>
</dbReference>
<dbReference type="InterPro" id="IPR044742">
    <property type="entry name" value="DEAD/DEAH_RhlB"/>
</dbReference>
<dbReference type="InterPro" id="IPR001650">
    <property type="entry name" value="Helicase_C-like"/>
</dbReference>
<dbReference type="InterPro" id="IPR050079">
    <property type="entry name" value="DEAD_box_RNA_helicase"/>
</dbReference>
<dbReference type="Gene3D" id="3.40.50.300">
    <property type="entry name" value="P-loop containing nucleotide triphosphate hydrolases"/>
    <property type="match status" value="2"/>
</dbReference>
<dbReference type="CDD" id="cd12252">
    <property type="entry name" value="RRM_DbpA"/>
    <property type="match status" value="1"/>
</dbReference>
<evidence type="ECO:0000256" key="3">
    <source>
        <dbReference type="ARBA" id="ARBA00022806"/>
    </source>
</evidence>
<dbReference type="GO" id="GO:0005829">
    <property type="term" value="C:cytosol"/>
    <property type="evidence" value="ECO:0007669"/>
    <property type="project" value="TreeGrafter"/>
</dbReference>
<keyword evidence="1" id="KW-0547">Nucleotide-binding</keyword>
<comment type="similarity">
    <text evidence="5">Belongs to the DEAD box helicase family.</text>
</comment>
<evidence type="ECO:0000259" key="6">
    <source>
        <dbReference type="PROSITE" id="PS51192"/>
    </source>
</evidence>
<evidence type="ECO:0000256" key="5">
    <source>
        <dbReference type="ARBA" id="ARBA00038437"/>
    </source>
</evidence>
<sequence length="438" mass="48192">MTDKIIDKLGITLNDMQNDTAHAILHSNKDVVVLSPTGSGKTLAYLLPVVELLDTTLDAVQAVVVLPGRELALQSATVLAGMGSGLRAMACYGGRPAMDEHRTMRQVRPQVVFGTPGRLNDHLDKGNIETSQVRFVVIDEFDKCLEMGFHDEMAALMGKLPADARRVLLSATDADSIPHFVNLGRSTRVDYLSDDEQIPDRISIFSVHSPEKDKLATLSSLLLEQGDHSSIVFLNHRDAVERTGDYLRRLGFATSIFHGGLDQKMREHALYKFSNGSANILVSTDLASRGLDIPDVDNIIHYHLPETEEAYIHRVGRTARWQAEGRSFFVLGPEEHLPDYLHTATADHSPQPAAGAVPARPRMATVYIGKGKKDKISKGDILGFLCKKGGLENGEIGRIDVKDRYAYAAVAYPRLQELLDRVQGEKIKGVKTVVEAVR</sequence>
<dbReference type="Pfam" id="PF00270">
    <property type="entry name" value="DEAD"/>
    <property type="match status" value="1"/>
</dbReference>
<dbReference type="AlphaFoldDB" id="A0AAQ1ZLD8"/>
<evidence type="ECO:0000256" key="1">
    <source>
        <dbReference type="ARBA" id="ARBA00022741"/>
    </source>
</evidence>
<feature type="domain" description="Helicase ATP-binding" evidence="6">
    <location>
        <begin position="22"/>
        <end position="191"/>
    </location>
</feature>
<evidence type="ECO:0000313" key="9">
    <source>
        <dbReference type="Proteomes" id="UP000255283"/>
    </source>
</evidence>
<keyword evidence="3 8" id="KW-0347">Helicase</keyword>
<keyword evidence="2 8" id="KW-0378">Hydrolase</keyword>
<dbReference type="EC" id="3.6.4.13" evidence="8"/>
<dbReference type="GO" id="GO:0005524">
    <property type="term" value="F:ATP binding"/>
    <property type="evidence" value="ECO:0007669"/>
    <property type="project" value="UniProtKB-KW"/>
</dbReference>
<comment type="caution">
    <text evidence="8">The sequence shown here is derived from an EMBL/GenBank/DDBJ whole genome shotgun (WGS) entry which is preliminary data.</text>
</comment>
<dbReference type="InterPro" id="IPR012677">
    <property type="entry name" value="Nucleotide-bd_a/b_plait_sf"/>
</dbReference>
<evidence type="ECO:0000259" key="7">
    <source>
        <dbReference type="PROSITE" id="PS51194"/>
    </source>
</evidence>
<dbReference type="RefSeq" id="WP_115154271.1">
    <property type="nucleotide sequence ID" value="NZ_DBFWLE010000019.1"/>
</dbReference>
<dbReference type="Gene3D" id="3.30.70.330">
    <property type="match status" value="1"/>
</dbReference>
<dbReference type="EMBL" id="UGTJ01000002">
    <property type="protein sequence ID" value="SUB96573.1"/>
    <property type="molecule type" value="Genomic_DNA"/>
</dbReference>
<dbReference type="PANTHER" id="PTHR47959">
    <property type="entry name" value="ATP-DEPENDENT RNA HELICASE RHLE-RELATED"/>
    <property type="match status" value="1"/>
</dbReference>
<evidence type="ECO:0000313" key="8">
    <source>
        <dbReference type="EMBL" id="SUB96573.1"/>
    </source>
</evidence>
<dbReference type="PANTHER" id="PTHR47959:SF1">
    <property type="entry name" value="ATP-DEPENDENT RNA HELICASE DBPA"/>
    <property type="match status" value="1"/>
</dbReference>